<evidence type="ECO:0000313" key="3">
    <source>
        <dbReference type="EMBL" id="QDT52296.1"/>
    </source>
</evidence>
<feature type="domain" description="DUF2314" evidence="2">
    <location>
        <begin position="59"/>
        <end position="183"/>
    </location>
</feature>
<sequence length="184" mass="21263">MVLMQHWTKGERRGFLGGMMLFVAGSAGLLTLDDALQAENARKRHKPEIRQTSASPQEEEMEKAMDEAVDKLDNFLAVLKTPKKNQEQFAIKFFVELKDDAELLWLNELKFEKGVFTGKLANQPALAKHLKMGETLKVKEDDVVDWMYVEDGKLQGGYTIRVQRKYVQAAERKKFDDQFKFKFE</sequence>
<dbReference type="EMBL" id="CP036271">
    <property type="protein sequence ID" value="QDT52296.1"/>
    <property type="molecule type" value="Genomic_DNA"/>
</dbReference>
<evidence type="ECO:0000313" key="4">
    <source>
        <dbReference type="Proteomes" id="UP000315700"/>
    </source>
</evidence>
<evidence type="ECO:0000256" key="1">
    <source>
        <dbReference type="SAM" id="MobiDB-lite"/>
    </source>
</evidence>
<dbReference type="OrthoDB" id="121776at2"/>
<dbReference type="KEGG" id="ccos:Pan44_03050"/>
<dbReference type="Proteomes" id="UP000315700">
    <property type="component" value="Chromosome"/>
</dbReference>
<organism evidence="3 4">
    <name type="scientific">Caulifigura coniformis</name>
    <dbReference type="NCBI Taxonomy" id="2527983"/>
    <lineage>
        <taxon>Bacteria</taxon>
        <taxon>Pseudomonadati</taxon>
        <taxon>Planctomycetota</taxon>
        <taxon>Planctomycetia</taxon>
        <taxon>Planctomycetales</taxon>
        <taxon>Planctomycetaceae</taxon>
        <taxon>Caulifigura</taxon>
    </lineage>
</organism>
<feature type="region of interest" description="Disordered" evidence="1">
    <location>
        <begin position="41"/>
        <end position="61"/>
    </location>
</feature>
<protein>
    <recommendedName>
        <fullName evidence="2">DUF2314 domain-containing protein</fullName>
    </recommendedName>
</protein>
<dbReference type="InterPro" id="IPR018756">
    <property type="entry name" value="DUF2314"/>
</dbReference>
<gene>
    <name evidence="3" type="ORF">Pan44_03050</name>
</gene>
<name>A0A517S853_9PLAN</name>
<reference evidence="3 4" key="1">
    <citation type="submission" date="2019-02" db="EMBL/GenBank/DDBJ databases">
        <title>Deep-cultivation of Planctomycetes and their phenomic and genomic characterization uncovers novel biology.</title>
        <authorList>
            <person name="Wiegand S."/>
            <person name="Jogler M."/>
            <person name="Boedeker C."/>
            <person name="Pinto D."/>
            <person name="Vollmers J."/>
            <person name="Rivas-Marin E."/>
            <person name="Kohn T."/>
            <person name="Peeters S.H."/>
            <person name="Heuer A."/>
            <person name="Rast P."/>
            <person name="Oberbeckmann S."/>
            <person name="Bunk B."/>
            <person name="Jeske O."/>
            <person name="Meyerdierks A."/>
            <person name="Storesund J.E."/>
            <person name="Kallscheuer N."/>
            <person name="Luecker S."/>
            <person name="Lage O.M."/>
            <person name="Pohl T."/>
            <person name="Merkel B.J."/>
            <person name="Hornburger P."/>
            <person name="Mueller R.-W."/>
            <person name="Bruemmer F."/>
            <person name="Labrenz M."/>
            <person name="Spormann A.M."/>
            <person name="Op den Camp H."/>
            <person name="Overmann J."/>
            <person name="Amann R."/>
            <person name="Jetten M.S.M."/>
            <person name="Mascher T."/>
            <person name="Medema M.H."/>
            <person name="Devos D.P."/>
            <person name="Kaster A.-K."/>
            <person name="Ovreas L."/>
            <person name="Rohde M."/>
            <person name="Galperin M.Y."/>
            <person name="Jogler C."/>
        </authorList>
    </citation>
    <scope>NUCLEOTIDE SEQUENCE [LARGE SCALE GENOMIC DNA]</scope>
    <source>
        <strain evidence="3 4">Pan44</strain>
    </source>
</reference>
<accession>A0A517S853</accession>
<dbReference type="FunCoup" id="A0A517S853">
    <property type="interactions" value="5"/>
</dbReference>
<keyword evidence="4" id="KW-1185">Reference proteome</keyword>
<dbReference type="InParanoid" id="A0A517S853"/>
<dbReference type="AlphaFoldDB" id="A0A517S853"/>
<proteinExistence type="predicted"/>
<dbReference type="Pfam" id="PF10077">
    <property type="entry name" value="DUF2314"/>
    <property type="match status" value="1"/>
</dbReference>
<evidence type="ECO:0000259" key="2">
    <source>
        <dbReference type="Pfam" id="PF10077"/>
    </source>
</evidence>